<evidence type="ECO:0000313" key="4">
    <source>
        <dbReference type="Proteomes" id="UP000517106"/>
    </source>
</evidence>
<feature type="region of interest" description="Disordered" evidence="2">
    <location>
        <begin position="1064"/>
        <end position="1339"/>
    </location>
</feature>
<protein>
    <submittedName>
        <fullName evidence="3">Uncharacterized protein</fullName>
    </submittedName>
</protein>
<feature type="compositionally biased region" description="Basic and acidic residues" evidence="2">
    <location>
        <begin position="1195"/>
        <end position="1208"/>
    </location>
</feature>
<feature type="region of interest" description="Disordered" evidence="2">
    <location>
        <begin position="213"/>
        <end position="265"/>
    </location>
</feature>
<dbReference type="Proteomes" id="UP000517106">
    <property type="component" value="Unassembled WGS sequence"/>
</dbReference>
<feature type="compositionally biased region" description="Basic residues" evidence="2">
    <location>
        <begin position="1324"/>
        <end position="1333"/>
    </location>
</feature>
<feature type="compositionally biased region" description="Basic residues" evidence="2">
    <location>
        <begin position="1176"/>
        <end position="1190"/>
    </location>
</feature>
<evidence type="ECO:0000256" key="1">
    <source>
        <dbReference type="SAM" id="Coils"/>
    </source>
</evidence>
<feature type="compositionally biased region" description="Basic and acidic residues" evidence="2">
    <location>
        <begin position="1071"/>
        <end position="1086"/>
    </location>
</feature>
<reference evidence="3 4" key="1">
    <citation type="submission" date="2020-07" db="EMBL/GenBank/DDBJ databases">
        <title>Description of Limosilactobacillus balticus sp. nov., Limosilactobacillus agrestis sp. nov., Limosilactobacillus albertensis sp. nov., Limosilactobacillus rudii sp. nov., Limosilactobacillus fastidiosus sp. nov., five novel Limosilactobacillus species isolated from the vertebrate gastrointestinal tract, and proposal of 6 subspecies of Limosilactobacillus reuteri adapted to the gastrointestinal tract of specific vertebrate hosts.</title>
        <authorList>
            <person name="Li F."/>
            <person name="Cheng C."/>
            <person name="Zheng J."/>
            <person name="Quevedo R.M."/>
            <person name="Li J."/>
            <person name="Roos S."/>
            <person name="Gaenzle M.G."/>
            <person name="Walter J."/>
        </authorList>
    </citation>
    <scope>NUCLEOTIDE SEQUENCE [LARGE SCALE GENOMIC DNA]</scope>
    <source>
        <strain evidence="3 4">STM2_1</strain>
    </source>
</reference>
<name>A0A7W3ULB4_9LACO</name>
<feature type="coiled-coil region" evidence="1">
    <location>
        <begin position="1368"/>
        <end position="1415"/>
    </location>
</feature>
<feature type="region of interest" description="Disordered" evidence="2">
    <location>
        <begin position="1024"/>
        <end position="1049"/>
    </location>
</feature>
<accession>A0A7W3ULB4</accession>
<dbReference type="EMBL" id="JACIVA010000042">
    <property type="protein sequence ID" value="MBB1097150.1"/>
    <property type="molecule type" value="Genomic_DNA"/>
</dbReference>
<evidence type="ECO:0000256" key="2">
    <source>
        <dbReference type="SAM" id="MobiDB-lite"/>
    </source>
</evidence>
<dbReference type="RefSeq" id="WP_182595895.1">
    <property type="nucleotide sequence ID" value="NZ_JACIVA010000042.1"/>
</dbReference>
<sequence>MSNETTIRANVKVSGLSELEKANSLIKEMNHSLSSLGRTGGNNGLSGLSSSINKAKVEAKELKAAIKQADDVNLSKVGNAAAESLSKAENKANQLKAKLEQANNVNLAKAGSSASEGLNKAESKAGQLKNKLEQANDVNLSKVGNSASEGLSKAEAKASQLRSKLEQVNNINGGMAGQKISEGLSRAESKANQFQGSVRKSIAAERELASAAHSVAQAEQQSASAAQRGAQARQQAVQAARQNAQSERQMAMIGSSSPDKKEGKVRGAIRDVAGMYTLGNLAANGIMAAGEGVKGLFGSGLSYISQQQASQVSWASNARSVNKLLGKNMSNKEATSFSKGMVKDISNLATSAGNDYKQVSDAALAFYATGAGVSTAGNKKKTLQLTKDMLNLQDAGGMNDEEMGRFISSVAKTLDQDKLTTERLQQLKQFNPNIDEYLDKAHKKRTGEKAGKVGDYTGDDLVKALHMAGMAPGVNDASKKMNQSLAGVQRAIKNGAVRMTAGFEERLASGLNKAFGGDGKLFSRITDWFNSPKKTEGFTNKVADGTAGVISTVGKGGREAFDLAKKLSDVAKPIAGGFSTGFIDQVKAFKNGLSTAYNGLKSTASKLSDTIPKGAKGKFSSIGNELGNATGKITAFLVAVRGLSKLPKIGQGITKAMQPLLKFASKLPVVGKGLSGLISKITGIKKLDETKNLSAAGKMQNAANTMMSAANRMNSGSRNSGFGGNGVKSAGYYGSSNGYYNNGEIYDGYTGPLTRTGLYHSKAGTNGDPNAWFNKLISRGQNYLGAANPKHGKGSFVQRIKGNVLTGVGRAGQRVFGESRIGNVIYRGALASGRGLRATRGFIAKGAPGMNATFAAMDAMSVIGTTKSGSLARHKGVGNAVGQGVGSTVGMAAGTALGSLIGMPTVGAVAGSFLGGWAGGKVGSWIGSKFGGSKPSGNKLTQQQRDAIKADEIVAKTNFTNGYNSLYQNAGQKAPVSANKAYKTMNAASKGNAKSQAAAQLYDQAMQAGDLASANKYFSQAQKQVKAGDAKGVRSAQSRLSKAKKAEKKAYDDAYTKALGEAYNNGQRGKAAREQAKQLAKGDKNYQKARKNTKSAQNKVNKAKKKYKDDTGEDYKKSKASSKGKGSKSGASKKNSKSGSKNRGSSKGSSKPKSKGSSRKSSRSKAKSSRGNSKPASKKSRSSSGKKRSNGSKNASRDQKAASRKLDKAASNLNKSASKKAKSSSKRKGSSKSNNKSRSSSKPHSKTANVKAKTKGTKDAKKLSKATKGVKSKNAKVKANVKGTKDAKKLSKATKGVKNKSAKVKAKTSGGNKVKKLAKDTKKVKNKNAKIKAKTSGGNKVKKLAKDTKKIKNKNAKVKVKVSGESKVKKLAKDIKKVKNKNARVRARVSGEGKVKKLSQNIKKVKNKNARVRATASGAGKVKSLASSIKRVKNKTARVRASASGAGQVKSLASAINRVKNKTARVTAHATGTGQVKSLQSAINGVKNKTASVTAKVTGTGQVKQLTSAINSVKGKSVSVTAKVSGTGEVRGLASAIAAVHSKHVTISATVTKSGHLATGTPGASNAFRGRLATGTPGAGASFVAALATGTPAATTNQWSANGGVKKGNYLVNDAPGADFVEAFMTRAGTIGLFPKQRNLIVPLGEGTQVLNANETKKKFPRLKTGTPSFNIKNDAKSSNKSEKSTVVNNNTFNINVNVDGSAGIDQKLINKIANQIAEKLTVAFPESEV</sequence>
<organism evidence="3 4">
    <name type="scientific">Limosilactobacillus rudii</name>
    <dbReference type="NCBI Taxonomy" id="2759755"/>
    <lineage>
        <taxon>Bacteria</taxon>
        <taxon>Bacillati</taxon>
        <taxon>Bacillota</taxon>
        <taxon>Bacilli</taxon>
        <taxon>Lactobacillales</taxon>
        <taxon>Lactobacillaceae</taxon>
        <taxon>Limosilactobacillus</taxon>
    </lineage>
</organism>
<feature type="compositionally biased region" description="Basic residues" evidence="2">
    <location>
        <begin position="1290"/>
        <end position="1306"/>
    </location>
</feature>
<feature type="coiled-coil region" evidence="1">
    <location>
        <begin position="45"/>
        <end position="171"/>
    </location>
</feature>
<keyword evidence="4" id="KW-1185">Reference proteome</keyword>
<keyword evidence="1" id="KW-0175">Coiled coil</keyword>
<proteinExistence type="predicted"/>
<gene>
    <name evidence="3" type="ORF">H5S09_04225</name>
</gene>
<evidence type="ECO:0000313" key="3">
    <source>
        <dbReference type="EMBL" id="MBB1097150.1"/>
    </source>
</evidence>
<feature type="compositionally biased region" description="Basic and acidic residues" evidence="2">
    <location>
        <begin position="1107"/>
        <end position="1117"/>
    </location>
</feature>
<feature type="compositionally biased region" description="Low complexity" evidence="2">
    <location>
        <begin position="1127"/>
        <end position="1149"/>
    </location>
</feature>
<feature type="compositionally biased region" description="Basic residues" evidence="2">
    <location>
        <begin position="1263"/>
        <end position="1276"/>
    </location>
</feature>
<feature type="compositionally biased region" description="Low complexity" evidence="2">
    <location>
        <begin position="213"/>
        <end position="246"/>
    </location>
</feature>
<feature type="compositionally biased region" description="Basic residues" evidence="2">
    <location>
        <begin position="1150"/>
        <end position="1168"/>
    </location>
</feature>
<feature type="compositionally biased region" description="Basic residues" evidence="2">
    <location>
        <begin position="1217"/>
        <end position="1230"/>
    </location>
</feature>
<comment type="caution">
    <text evidence="3">The sequence shown here is derived from an EMBL/GenBank/DDBJ whole genome shotgun (WGS) entry which is preliminary data.</text>
</comment>